<feature type="domain" description="Enolase C-terminal" evidence="1">
    <location>
        <begin position="233"/>
        <end position="449"/>
    </location>
</feature>
<organism evidence="2 3">
    <name type="scientific">Ereboglobus luteus</name>
    <dbReference type="NCBI Taxonomy" id="1796921"/>
    <lineage>
        <taxon>Bacteria</taxon>
        <taxon>Pseudomonadati</taxon>
        <taxon>Verrucomicrobiota</taxon>
        <taxon>Opitutia</taxon>
        <taxon>Opitutales</taxon>
        <taxon>Opitutaceae</taxon>
        <taxon>Ereboglobus</taxon>
    </lineage>
</organism>
<evidence type="ECO:0000259" key="1">
    <source>
        <dbReference type="Pfam" id="PF13378"/>
    </source>
</evidence>
<dbReference type="AlphaFoldDB" id="A0A2U8DZY0"/>
<dbReference type="Proteomes" id="UP000244896">
    <property type="component" value="Chromosome"/>
</dbReference>
<dbReference type="Gene3D" id="3.20.20.120">
    <property type="entry name" value="Enolase-like C-terminal domain"/>
    <property type="match status" value="1"/>
</dbReference>
<dbReference type="SUPFAM" id="SSF54826">
    <property type="entry name" value="Enolase N-terminal domain-like"/>
    <property type="match status" value="1"/>
</dbReference>
<dbReference type="OrthoDB" id="243720at2"/>
<reference evidence="2 3" key="1">
    <citation type="journal article" date="2018" name="Syst. Appl. Microbiol.">
        <title>Ereboglobus luteus gen. nov. sp. nov. from cockroach guts, and new insights into the oxygen relationship of the genera Opitutus and Didymococcus (Verrucomicrobia: Opitutaceae).</title>
        <authorList>
            <person name="Tegtmeier D."/>
            <person name="Belitz A."/>
            <person name="Radek R."/>
            <person name="Heimerl T."/>
            <person name="Brune A."/>
        </authorList>
    </citation>
    <scope>NUCLEOTIDE SEQUENCE [LARGE SCALE GENOMIC DNA]</scope>
    <source>
        <strain evidence="2 3">Ho45</strain>
    </source>
</reference>
<dbReference type="InterPro" id="IPR029017">
    <property type="entry name" value="Enolase-like_N"/>
</dbReference>
<dbReference type="InterPro" id="IPR036849">
    <property type="entry name" value="Enolase-like_C_sf"/>
</dbReference>
<name>A0A2U8DZY0_9BACT</name>
<dbReference type="Pfam" id="PF13378">
    <property type="entry name" value="MR_MLE_C"/>
    <property type="match status" value="1"/>
</dbReference>
<sequence length="469" mass="52755">MSKRTMRIIGASLYFIPVKTRVPFQFGVETLTEVICARAMLRVRADDGREICGWGETPLNVQWVWPGKISYQERCDALQAFCMQLARRYAIFEHAGHPLEIGHAFTENVLPEMLRAFNAPRKTELHMPWLAALVCSSPFDIALYDAYGKLVDRPVFETLGAEFLGADLSAFLEPADDCKNTISFTGKFPSDYLAPLPRPDKLPVWHVLGESDAIDDSELTGREPKDEYPVTLRDWIVRDGLRCVKIKLRGNNAAWDYQRLVSVGSLCRSLGVRWLCFDFNCTAESVAYVTGMLDRLLRDEPEIYGMLLYVEQPFPYELEQHPLDVHAVSARKPLFMDESAHDWHVIRRGRELGWSCVALKTCKTLTGALLSLCWARAHGMMLMVQDLTNPMLAIIPHVALAAHAGTLMGVECNSMQFYPDASRPEAAVHPGLHRRRDGCVDLSSLTEAGFSYKLEKIARQLPAPAVEAP</sequence>
<dbReference type="Gene3D" id="3.30.390.10">
    <property type="entry name" value="Enolase-like, N-terminal domain"/>
    <property type="match status" value="1"/>
</dbReference>
<gene>
    <name evidence="2" type="ORF">CKA38_01700</name>
</gene>
<dbReference type="KEGG" id="elut:CKA38_01700"/>
<evidence type="ECO:0000313" key="2">
    <source>
        <dbReference type="EMBL" id="AWI08146.1"/>
    </source>
</evidence>
<dbReference type="InterPro" id="IPR029065">
    <property type="entry name" value="Enolase_C-like"/>
</dbReference>
<keyword evidence="3" id="KW-1185">Reference proteome</keyword>
<dbReference type="RefSeq" id="WP_108823952.1">
    <property type="nucleotide sequence ID" value="NZ_CP023004.1"/>
</dbReference>
<dbReference type="EMBL" id="CP023004">
    <property type="protein sequence ID" value="AWI08146.1"/>
    <property type="molecule type" value="Genomic_DNA"/>
</dbReference>
<evidence type="ECO:0000313" key="3">
    <source>
        <dbReference type="Proteomes" id="UP000244896"/>
    </source>
</evidence>
<dbReference type="SUPFAM" id="SSF51604">
    <property type="entry name" value="Enolase C-terminal domain-like"/>
    <property type="match status" value="1"/>
</dbReference>
<protein>
    <recommendedName>
        <fullName evidence="1">Enolase C-terminal domain-containing protein</fullName>
    </recommendedName>
</protein>
<accession>A0A2U8DZY0</accession>
<proteinExistence type="predicted"/>